<dbReference type="RefSeq" id="WP_144697795.1">
    <property type="nucleotide sequence ID" value="NZ_VNJJ01000001.1"/>
</dbReference>
<protein>
    <recommendedName>
        <fullName evidence="10 13">Deferrochelatase</fullName>
        <ecNumber evidence="13">1.11.1.-</ecNumber>
    </recommendedName>
    <alternativeName>
        <fullName evidence="11 13">Peroxidase EfeB</fullName>
    </alternativeName>
</protein>
<dbReference type="SUPFAM" id="SSF54909">
    <property type="entry name" value="Dimeric alpha+beta barrel"/>
    <property type="match status" value="1"/>
</dbReference>
<dbReference type="InterPro" id="IPR048327">
    <property type="entry name" value="Dyp_perox_N"/>
</dbReference>
<dbReference type="EC" id="1.11.1.-" evidence="13"/>
<dbReference type="InterPro" id="IPR011008">
    <property type="entry name" value="Dimeric_a/b-barrel"/>
</dbReference>
<keyword evidence="5" id="KW-0732">Signal</keyword>
<name>A0A559JWU9_9BACL</name>
<dbReference type="PANTHER" id="PTHR30521:SF4">
    <property type="entry name" value="DEFERROCHELATASE"/>
    <property type="match status" value="1"/>
</dbReference>
<dbReference type="GO" id="GO:0046872">
    <property type="term" value="F:metal ion binding"/>
    <property type="evidence" value="ECO:0007669"/>
    <property type="project" value="UniProtKB-KW"/>
</dbReference>
<comment type="function">
    <text evidence="13">Involved in the recovery of exogenous heme iron. Extracts iron from heme while preserving the protoporphyrin ring intact.</text>
</comment>
<keyword evidence="6 13" id="KW-0560">Oxidoreductase</keyword>
<evidence type="ECO:0000259" key="14">
    <source>
        <dbReference type="Pfam" id="PF04261"/>
    </source>
</evidence>
<comment type="catalytic activity">
    <reaction evidence="12">
        <text>heme b + 2 H(+) = protoporphyrin IX + Fe(2+)</text>
        <dbReference type="Rhea" id="RHEA:22584"/>
        <dbReference type="ChEBI" id="CHEBI:15378"/>
        <dbReference type="ChEBI" id="CHEBI:29033"/>
        <dbReference type="ChEBI" id="CHEBI:57306"/>
        <dbReference type="ChEBI" id="CHEBI:60344"/>
        <dbReference type="EC" id="4.98.1.1"/>
    </reaction>
    <physiologicalReaction direction="left-to-right" evidence="12">
        <dbReference type="Rhea" id="RHEA:22585"/>
    </physiologicalReaction>
</comment>
<evidence type="ECO:0000256" key="9">
    <source>
        <dbReference type="ARBA" id="ARBA00025737"/>
    </source>
</evidence>
<dbReference type="AlphaFoldDB" id="A0A559JWU9"/>
<evidence type="ECO:0000256" key="4">
    <source>
        <dbReference type="ARBA" id="ARBA00022723"/>
    </source>
</evidence>
<keyword evidence="7 13" id="KW-0408">Iron</keyword>
<comment type="caution">
    <text evidence="16">The sequence shown here is derived from an EMBL/GenBank/DDBJ whole genome shotgun (WGS) entry which is preliminary data.</text>
</comment>
<comment type="similarity">
    <text evidence="9 13">Belongs to the DyP-type peroxidase family.</text>
</comment>
<evidence type="ECO:0000256" key="7">
    <source>
        <dbReference type="ARBA" id="ARBA00023004"/>
    </source>
</evidence>
<dbReference type="GO" id="GO:0033212">
    <property type="term" value="P:iron import into cell"/>
    <property type="evidence" value="ECO:0007669"/>
    <property type="project" value="InterPro"/>
</dbReference>
<accession>A0A559JWU9</accession>
<dbReference type="PROSITE" id="PS51404">
    <property type="entry name" value="DYP_PEROXIDASE"/>
    <property type="match status" value="1"/>
</dbReference>
<dbReference type="NCBIfam" id="TIGR01413">
    <property type="entry name" value="Dyp_perox_fam"/>
    <property type="match status" value="1"/>
</dbReference>
<evidence type="ECO:0000313" key="17">
    <source>
        <dbReference type="Proteomes" id="UP000316330"/>
    </source>
</evidence>
<dbReference type="OrthoDB" id="9781066at2"/>
<keyword evidence="8" id="KW-0456">Lyase</keyword>
<dbReference type="GO" id="GO:0020037">
    <property type="term" value="F:heme binding"/>
    <property type="evidence" value="ECO:0007669"/>
    <property type="project" value="InterPro"/>
</dbReference>
<evidence type="ECO:0000256" key="1">
    <source>
        <dbReference type="ARBA" id="ARBA00004196"/>
    </source>
</evidence>
<dbReference type="InterPro" id="IPR048328">
    <property type="entry name" value="Dyp_perox_C"/>
</dbReference>
<dbReference type="Proteomes" id="UP000316330">
    <property type="component" value="Unassembled WGS sequence"/>
</dbReference>
<keyword evidence="4 13" id="KW-0479">Metal-binding</keyword>
<evidence type="ECO:0000259" key="15">
    <source>
        <dbReference type="Pfam" id="PF20628"/>
    </source>
</evidence>
<feature type="domain" description="Dyp-type peroxidase C-terminal" evidence="15">
    <location>
        <begin position="229"/>
        <end position="400"/>
    </location>
</feature>
<dbReference type="PROSITE" id="PS51318">
    <property type="entry name" value="TAT"/>
    <property type="match status" value="1"/>
</dbReference>
<evidence type="ECO:0000256" key="12">
    <source>
        <dbReference type="ARBA" id="ARBA00048856"/>
    </source>
</evidence>
<evidence type="ECO:0000256" key="2">
    <source>
        <dbReference type="ARBA" id="ARBA00022559"/>
    </source>
</evidence>
<dbReference type="GO" id="GO:0004325">
    <property type="term" value="F:ferrochelatase activity"/>
    <property type="evidence" value="ECO:0007669"/>
    <property type="project" value="UniProtKB-EC"/>
</dbReference>
<evidence type="ECO:0000256" key="8">
    <source>
        <dbReference type="ARBA" id="ARBA00023239"/>
    </source>
</evidence>
<dbReference type="NCBIfam" id="TIGR01409">
    <property type="entry name" value="TAT_signal_seq"/>
    <property type="match status" value="1"/>
</dbReference>
<evidence type="ECO:0000256" key="3">
    <source>
        <dbReference type="ARBA" id="ARBA00022617"/>
    </source>
</evidence>
<reference evidence="16 17" key="1">
    <citation type="submission" date="2019-07" db="EMBL/GenBank/DDBJ databases">
        <authorList>
            <person name="Kim J."/>
        </authorList>
    </citation>
    <scope>NUCLEOTIDE SEQUENCE [LARGE SCALE GENOMIC DNA]</scope>
    <source>
        <strain evidence="16 17">G13</strain>
    </source>
</reference>
<dbReference type="InterPro" id="IPR006314">
    <property type="entry name" value="Dyp_peroxidase"/>
</dbReference>
<proteinExistence type="inferred from homology"/>
<evidence type="ECO:0000313" key="16">
    <source>
        <dbReference type="EMBL" id="TVY04356.1"/>
    </source>
</evidence>
<evidence type="ECO:0000256" key="6">
    <source>
        <dbReference type="ARBA" id="ARBA00023002"/>
    </source>
</evidence>
<dbReference type="Pfam" id="PF20628">
    <property type="entry name" value="Dyp_perox_C"/>
    <property type="match status" value="1"/>
</dbReference>
<keyword evidence="17" id="KW-1185">Reference proteome</keyword>
<dbReference type="NCBIfam" id="TIGR01412">
    <property type="entry name" value="tat_substr_1"/>
    <property type="match status" value="1"/>
</dbReference>
<comment type="subcellular location">
    <subcellularLocation>
        <location evidence="1">Cell envelope</location>
    </subcellularLocation>
</comment>
<sequence length="414" mass="45413">MERDNKQDGMSRRDFLKITASVGVGLAIGASGMAAVGKALSPAQPAAAGAEDEKNERIALYGEHQPGIVTPQQTYMYLASFKITAADKLAVIRLFRDWTKFADLSMAGGTMRTGDNPLLPPSDTGETLDLPASRLTVTFGFGPTFFRLDGQDRFGIASKQPQFLKDIPRMPRERLDPLLSGGDVCVQVCAEDQQVAFHAVRNFIRLSTGSATVNWLQEGFISGGSGGQTPRNLFGFKDGTANSLHQTPDGYRDVVWAGADEPDWMQGGTYMAYRKVRMLLEVWDRSSLADQEDTFGRYKESGAAYGKKDEFDHADPSTMPVGAHVRLAKESKQLIHRRGFSYTDGVDPRTGNVNAGLLFVSFQRNPEEQFIPMLKLMQSKDALNEYAMHIASGMFACPGGLREGQYIGQNILES</sequence>
<dbReference type="GO" id="GO:0004601">
    <property type="term" value="F:peroxidase activity"/>
    <property type="evidence" value="ECO:0007669"/>
    <property type="project" value="UniProtKB-KW"/>
</dbReference>
<organism evidence="16 17">
    <name type="scientific">Cohnella terricola</name>
    <dbReference type="NCBI Taxonomy" id="1289167"/>
    <lineage>
        <taxon>Bacteria</taxon>
        <taxon>Bacillati</taxon>
        <taxon>Bacillota</taxon>
        <taxon>Bacilli</taxon>
        <taxon>Bacillales</taxon>
        <taxon>Paenibacillaceae</taxon>
        <taxon>Cohnella</taxon>
    </lineage>
</organism>
<evidence type="ECO:0000256" key="5">
    <source>
        <dbReference type="ARBA" id="ARBA00022729"/>
    </source>
</evidence>
<dbReference type="GO" id="GO:0005829">
    <property type="term" value="C:cytosol"/>
    <property type="evidence" value="ECO:0007669"/>
    <property type="project" value="TreeGrafter"/>
</dbReference>
<dbReference type="EMBL" id="VNJJ01000001">
    <property type="protein sequence ID" value="TVY04356.1"/>
    <property type="molecule type" value="Genomic_DNA"/>
</dbReference>
<dbReference type="PANTHER" id="PTHR30521">
    <property type="entry name" value="DEFERROCHELATASE/PEROXIDASE"/>
    <property type="match status" value="1"/>
</dbReference>
<evidence type="ECO:0000256" key="10">
    <source>
        <dbReference type="ARBA" id="ARBA00033771"/>
    </source>
</evidence>
<dbReference type="Pfam" id="PF04261">
    <property type="entry name" value="Dyp_perox_N"/>
    <property type="match status" value="1"/>
</dbReference>
<dbReference type="GO" id="GO:0030313">
    <property type="term" value="C:cell envelope"/>
    <property type="evidence" value="ECO:0007669"/>
    <property type="project" value="UniProtKB-SubCell"/>
</dbReference>
<comment type="cofactor">
    <cofactor evidence="13">
        <name>heme b</name>
        <dbReference type="ChEBI" id="CHEBI:60344"/>
    </cofactor>
    <text evidence="13">Binds 1 heme b (iron(II)-protoporphyrin IX) group non-covalently per subunit.</text>
</comment>
<dbReference type="InterPro" id="IPR019546">
    <property type="entry name" value="TAT_signal_bac_arc"/>
</dbReference>
<keyword evidence="3 13" id="KW-0349">Heme</keyword>
<feature type="domain" description="Dyp-type peroxidase N-terminal" evidence="14">
    <location>
        <begin position="65"/>
        <end position="220"/>
    </location>
</feature>
<dbReference type="InterPro" id="IPR006313">
    <property type="entry name" value="EfeB/EfeN"/>
</dbReference>
<evidence type="ECO:0000256" key="11">
    <source>
        <dbReference type="ARBA" id="ARBA00033775"/>
    </source>
</evidence>
<gene>
    <name evidence="16" type="primary">efeB</name>
    <name evidence="16" type="ORF">FPZ45_01850</name>
</gene>
<dbReference type="InterPro" id="IPR006311">
    <property type="entry name" value="TAT_signal"/>
</dbReference>
<keyword evidence="2 13" id="KW-0575">Peroxidase</keyword>
<evidence type="ECO:0000256" key="13">
    <source>
        <dbReference type="RuleBase" id="RU365017"/>
    </source>
</evidence>